<keyword evidence="2" id="KW-0067">ATP-binding</keyword>
<reference evidence="4 5" key="1">
    <citation type="journal article" date="2019" name="Nat. Plants">
        <title>Stout camphor tree genome fills gaps in understanding of flowering plant genome evolution.</title>
        <authorList>
            <person name="Chaw S.M."/>
            <person name="Liu Y.C."/>
            <person name="Wu Y.W."/>
            <person name="Wang H.Y."/>
            <person name="Lin C.I."/>
            <person name="Wu C.S."/>
            <person name="Ke H.M."/>
            <person name="Chang L.Y."/>
            <person name="Hsu C.Y."/>
            <person name="Yang H.T."/>
            <person name="Sudianto E."/>
            <person name="Hsu M.H."/>
            <person name="Wu K.P."/>
            <person name="Wang L.N."/>
            <person name="Leebens-Mack J.H."/>
            <person name="Tsai I.J."/>
        </authorList>
    </citation>
    <scope>NUCLEOTIDE SEQUENCE [LARGE SCALE GENOMIC DNA]</scope>
    <source>
        <strain evidence="5">cv. Chaw 1501</strain>
        <tissue evidence="4">Young leaves</tissue>
    </source>
</reference>
<dbReference type="PROSITE" id="PS50011">
    <property type="entry name" value="PROTEIN_KINASE_DOM"/>
    <property type="match status" value="1"/>
</dbReference>
<keyword evidence="4" id="KW-0675">Receptor</keyword>
<keyword evidence="4" id="KW-0418">Kinase</keyword>
<dbReference type="PROSITE" id="PS00108">
    <property type="entry name" value="PROTEIN_KINASE_ST"/>
    <property type="match status" value="1"/>
</dbReference>
<dbReference type="AlphaFoldDB" id="A0A443N7T9"/>
<keyword evidence="4" id="KW-0808">Transferase</keyword>
<dbReference type="PANTHER" id="PTHR27005:SF283">
    <property type="entry name" value="OS02G0633066 PROTEIN"/>
    <property type="match status" value="1"/>
</dbReference>
<evidence type="ECO:0000256" key="2">
    <source>
        <dbReference type="ARBA" id="ARBA00022840"/>
    </source>
</evidence>
<dbReference type="PANTHER" id="PTHR27005">
    <property type="entry name" value="WALL-ASSOCIATED RECEPTOR KINASE-LIKE 21"/>
    <property type="match status" value="1"/>
</dbReference>
<evidence type="ECO:0000313" key="5">
    <source>
        <dbReference type="Proteomes" id="UP000283530"/>
    </source>
</evidence>
<dbReference type="GO" id="GO:0005524">
    <property type="term" value="F:ATP binding"/>
    <property type="evidence" value="ECO:0007669"/>
    <property type="project" value="UniProtKB-KW"/>
</dbReference>
<keyword evidence="5" id="KW-1185">Reference proteome</keyword>
<comment type="caution">
    <text evidence="4">The sequence shown here is derived from an EMBL/GenBank/DDBJ whole genome shotgun (WGS) entry which is preliminary data.</text>
</comment>
<organism evidence="4 5">
    <name type="scientific">Cinnamomum micranthum f. kanehirae</name>
    <dbReference type="NCBI Taxonomy" id="337451"/>
    <lineage>
        <taxon>Eukaryota</taxon>
        <taxon>Viridiplantae</taxon>
        <taxon>Streptophyta</taxon>
        <taxon>Embryophyta</taxon>
        <taxon>Tracheophyta</taxon>
        <taxon>Spermatophyta</taxon>
        <taxon>Magnoliopsida</taxon>
        <taxon>Magnoliidae</taxon>
        <taxon>Laurales</taxon>
        <taxon>Lauraceae</taxon>
        <taxon>Cinnamomum</taxon>
    </lineage>
</organism>
<dbReference type="EMBL" id="QPKB01000001">
    <property type="protein sequence ID" value="RWR74589.1"/>
    <property type="molecule type" value="Genomic_DNA"/>
</dbReference>
<dbReference type="GO" id="GO:0007166">
    <property type="term" value="P:cell surface receptor signaling pathway"/>
    <property type="evidence" value="ECO:0007669"/>
    <property type="project" value="InterPro"/>
</dbReference>
<evidence type="ECO:0000313" key="4">
    <source>
        <dbReference type="EMBL" id="RWR74589.1"/>
    </source>
</evidence>
<dbReference type="OrthoDB" id="692504at2759"/>
<feature type="domain" description="Protein kinase" evidence="3">
    <location>
        <begin position="1"/>
        <end position="191"/>
    </location>
</feature>
<dbReference type="InterPro" id="IPR008271">
    <property type="entry name" value="Ser/Thr_kinase_AS"/>
</dbReference>
<keyword evidence="1" id="KW-0547">Nucleotide-binding</keyword>
<dbReference type="SUPFAM" id="SSF56112">
    <property type="entry name" value="Protein kinase-like (PK-like)"/>
    <property type="match status" value="1"/>
</dbReference>
<gene>
    <name evidence="4" type="ORF">CKAN_00292500</name>
</gene>
<dbReference type="InterPro" id="IPR000719">
    <property type="entry name" value="Prot_kinase_dom"/>
</dbReference>
<evidence type="ECO:0000256" key="1">
    <source>
        <dbReference type="ARBA" id="ARBA00022741"/>
    </source>
</evidence>
<protein>
    <submittedName>
        <fullName evidence="4">Putative wall-associated receptor kinase-like protein 16</fullName>
    </submittedName>
</protein>
<dbReference type="Gene3D" id="1.10.510.10">
    <property type="entry name" value="Transferase(Phosphotransferase) domain 1"/>
    <property type="match status" value="2"/>
</dbReference>
<dbReference type="InterPro" id="IPR045274">
    <property type="entry name" value="WAK-like"/>
</dbReference>
<accession>A0A443N7T9</accession>
<dbReference type="GO" id="GO:0004674">
    <property type="term" value="F:protein serine/threonine kinase activity"/>
    <property type="evidence" value="ECO:0007669"/>
    <property type="project" value="TreeGrafter"/>
</dbReference>
<name>A0A443N7T9_9MAGN</name>
<dbReference type="InterPro" id="IPR011009">
    <property type="entry name" value="Kinase-like_dom_sf"/>
</dbReference>
<dbReference type="GO" id="GO:0005886">
    <property type="term" value="C:plasma membrane"/>
    <property type="evidence" value="ECO:0007669"/>
    <property type="project" value="TreeGrafter"/>
</dbReference>
<dbReference type="Proteomes" id="UP000283530">
    <property type="component" value="Unassembled WGS sequence"/>
</dbReference>
<proteinExistence type="predicted"/>
<sequence length="191" mass="21805">MHFVHALKEDRIFQILEERVRSKGSNEQLMAIAQLVKKCLKFKGEDRPTMKEVVVDLQGLRGLQDHPWVDNEENERFSYDTLRGSTSSVIRYSVSSPASAAKNLLTFKIFTAKELERATNNYESHKIVGQAAALTYLHDPTASMLIFHGDVKSSNILLDNNFTSKVKLKVSRLVHISHRQIITQGTFRYLD</sequence>
<evidence type="ECO:0000259" key="3">
    <source>
        <dbReference type="PROSITE" id="PS50011"/>
    </source>
</evidence>